<dbReference type="RefSeq" id="WP_084063249.1">
    <property type="nucleotide sequence ID" value="NZ_FQVW01000011.1"/>
</dbReference>
<evidence type="ECO:0000313" key="2">
    <source>
        <dbReference type="EMBL" id="SHF98120.1"/>
    </source>
</evidence>
<dbReference type="Gene3D" id="3.40.50.300">
    <property type="entry name" value="P-loop containing nucleotide triphosphate hydrolases"/>
    <property type="match status" value="1"/>
</dbReference>
<evidence type="ECO:0000259" key="1">
    <source>
        <dbReference type="Pfam" id="PF07728"/>
    </source>
</evidence>
<keyword evidence="3" id="KW-1185">Reference proteome</keyword>
<sequence>MPMNLMDKISELDHLEKDACWYIVRQELSFWKQCYAVSILEEYKGNNRGLNLLDFFEKRANEIAKEKGFESFITTHRMLYNAYYYGLLKKVSRDYEDAEPTNVYHSIVERCEGDFENVELYSDIVEMQIEKIFISSRLDKKYNDIRSDYKLYPLFLLLKVIVEIGQITGEYNISLEEFRTFVGTTKQYKEYLPTVFYILETRNRINASDSEFIAEYNKVKSKFNGNRYNQVLRNLPYFNVQANFISLKREYIGEIKEKLHQFETRNSNDTNYLNFLYSNESLLPQQDLNSLESGLNELNETSISKSTKFNRLVFGAPGTGKSFLLDEDINKYFKPNNVKRITFHKSMSNGQFVGTYKPRPKKENTDFITYEFVPGVFTKQLIRALKKPSEDFLVIIEELNRADAQAVFGDIFQLLDREDNGESKYPIAIPEEMYDYFVENDLEIDELILPSNFYIWTTMNTADQGVQPIDTAFTRRFDDFEYISINNNEEIISNYKVKINGIGIVNWNNFRRELNNRLLELNVKEDKLIGTFFIKERALLDSNVFQETFKNKLVFYLAENIFKHNKTKLFVENSYNKIIETYDNDKNIFNFEYEEIE</sequence>
<dbReference type="Pfam" id="PF07728">
    <property type="entry name" value="AAA_5"/>
    <property type="match status" value="1"/>
</dbReference>
<dbReference type="GO" id="GO:0005524">
    <property type="term" value="F:ATP binding"/>
    <property type="evidence" value="ECO:0007669"/>
    <property type="project" value="InterPro"/>
</dbReference>
<dbReference type="STRING" id="930117.SAMN05216225_101144"/>
<protein>
    <submittedName>
        <fullName evidence="2">AAA domain (Dynein-related subfamily)</fullName>
    </submittedName>
</protein>
<reference evidence="2 3" key="1">
    <citation type="submission" date="2016-11" db="EMBL/GenBank/DDBJ databases">
        <authorList>
            <person name="Jaros S."/>
            <person name="Januszkiewicz K."/>
            <person name="Wedrychowicz H."/>
        </authorList>
    </citation>
    <scope>NUCLEOTIDE SEQUENCE [LARGE SCALE GENOMIC DNA]</scope>
    <source>
        <strain evidence="2 3">IBRC-M 10683</strain>
    </source>
</reference>
<proteinExistence type="predicted"/>
<feature type="domain" description="ATPase dynein-related AAA" evidence="1">
    <location>
        <begin position="312"/>
        <end position="477"/>
    </location>
</feature>
<dbReference type="GO" id="GO:0016887">
    <property type="term" value="F:ATP hydrolysis activity"/>
    <property type="evidence" value="ECO:0007669"/>
    <property type="project" value="InterPro"/>
</dbReference>
<dbReference type="InterPro" id="IPR011704">
    <property type="entry name" value="ATPase_dyneun-rel_AAA"/>
</dbReference>
<dbReference type="PANTHER" id="PTHR37291:SF1">
    <property type="entry name" value="TYPE IV METHYL-DIRECTED RESTRICTION ENZYME ECOKMCRB SUBUNIT"/>
    <property type="match status" value="1"/>
</dbReference>
<organism evidence="2 3">
    <name type="scientific">Ornithinibacillus halophilus</name>
    <dbReference type="NCBI Taxonomy" id="930117"/>
    <lineage>
        <taxon>Bacteria</taxon>
        <taxon>Bacillati</taxon>
        <taxon>Bacillota</taxon>
        <taxon>Bacilli</taxon>
        <taxon>Bacillales</taxon>
        <taxon>Bacillaceae</taxon>
        <taxon>Ornithinibacillus</taxon>
    </lineage>
</organism>
<dbReference type="PANTHER" id="PTHR37291">
    <property type="entry name" value="5-METHYLCYTOSINE-SPECIFIC RESTRICTION ENZYME B"/>
    <property type="match status" value="1"/>
</dbReference>
<dbReference type="EMBL" id="FQVW01000011">
    <property type="protein sequence ID" value="SHF98120.1"/>
    <property type="molecule type" value="Genomic_DNA"/>
</dbReference>
<dbReference type="OrthoDB" id="9781481at2"/>
<gene>
    <name evidence="2" type="ORF">SAMN05216225_101144</name>
</gene>
<name>A0A1M5G2T1_9BACI</name>
<dbReference type="Proteomes" id="UP000183988">
    <property type="component" value="Unassembled WGS sequence"/>
</dbReference>
<evidence type="ECO:0000313" key="3">
    <source>
        <dbReference type="Proteomes" id="UP000183988"/>
    </source>
</evidence>
<dbReference type="AlphaFoldDB" id="A0A1M5G2T1"/>
<dbReference type="InterPro" id="IPR027417">
    <property type="entry name" value="P-loop_NTPase"/>
</dbReference>
<accession>A0A1M5G2T1</accession>
<dbReference type="InterPro" id="IPR052934">
    <property type="entry name" value="Methyl-DNA_Rec/Restrict_Enz"/>
</dbReference>
<dbReference type="SUPFAM" id="SSF52540">
    <property type="entry name" value="P-loop containing nucleoside triphosphate hydrolases"/>
    <property type="match status" value="1"/>
</dbReference>